<dbReference type="Pfam" id="PF01607">
    <property type="entry name" value="CBM_14"/>
    <property type="match status" value="1"/>
</dbReference>
<keyword evidence="3" id="KW-0677">Repeat</keyword>
<feature type="domain" description="Chitin-binding type-2" evidence="7">
    <location>
        <begin position="101"/>
        <end position="170"/>
    </location>
</feature>
<dbReference type="PANTHER" id="PTHR23301:SF0">
    <property type="entry name" value="CHITIN-BINDING TYPE-2 DOMAIN-CONTAINING PROTEIN-RELATED"/>
    <property type="match status" value="1"/>
</dbReference>
<sequence>MTALLEQVTLCLLTVGVVLSQNVSPNVRATGGVFTCPQENGHYDYPGNCTRYYSCSLGVATLIDCTAQLIYNPQSGFCDWPHQVQNPGCAGRDAPLSADSNQICRNNPGNPSEAFHVAHPQLCNAFYTCSSAFLFPACTFCGEGLFFSLETGACIDYTPFGQDPTAACQTRQYVQHQDKVNRQMDCWPFPNTPNPYKPILDAIKSGNFQRPVTVSQPRTG</sequence>
<dbReference type="SMART" id="SM00494">
    <property type="entry name" value="ChtBD2"/>
    <property type="match status" value="2"/>
</dbReference>
<evidence type="ECO:0000256" key="1">
    <source>
        <dbReference type="ARBA" id="ARBA00022669"/>
    </source>
</evidence>
<feature type="signal peptide" evidence="6">
    <location>
        <begin position="1"/>
        <end position="20"/>
    </location>
</feature>
<dbReference type="PROSITE" id="PS50940">
    <property type="entry name" value="CHIT_BIND_II"/>
    <property type="match status" value="2"/>
</dbReference>
<keyword evidence="5" id="KW-0325">Glycoprotein</keyword>
<accession>A0A0B7BU99</accession>
<gene>
    <name evidence="8" type="primary">ORF212208</name>
</gene>
<evidence type="ECO:0000259" key="7">
    <source>
        <dbReference type="PROSITE" id="PS50940"/>
    </source>
</evidence>
<dbReference type="InterPro" id="IPR051940">
    <property type="entry name" value="Chitin_bind-dev_reg"/>
</dbReference>
<dbReference type="InterPro" id="IPR002557">
    <property type="entry name" value="Chitin-bd_dom"/>
</dbReference>
<dbReference type="SUPFAM" id="SSF57625">
    <property type="entry name" value="Invertebrate chitin-binding proteins"/>
    <property type="match status" value="2"/>
</dbReference>
<name>A0A0B7BU99_9EUPU</name>
<dbReference type="AlphaFoldDB" id="A0A0B7BU99"/>
<protein>
    <recommendedName>
        <fullName evidence="7">Chitin-binding type-2 domain-containing protein</fullName>
    </recommendedName>
</protein>
<dbReference type="EMBL" id="HACG01049607">
    <property type="protein sequence ID" value="CEK96472.1"/>
    <property type="molecule type" value="Transcribed_RNA"/>
</dbReference>
<keyword evidence="1" id="KW-0147">Chitin-binding</keyword>
<dbReference type="GO" id="GO:0008061">
    <property type="term" value="F:chitin binding"/>
    <property type="evidence" value="ECO:0007669"/>
    <property type="project" value="UniProtKB-KW"/>
</dbReference>
<keyword evidence="4" id="KW-1015">Disulfide bond</keyword>
<proteinExistence type="predicted"/>
<feature type="domain" description="Chitin-binding type-2" evidence="7">
    <location>
        <begin position="33"/>
        <end position="91"/>
    </location>
</feature>
<keyword evidence="2 6" id="KW-0732">Signal</keyword>
<evidence type="ECO:0000313" key="8">
    <source>
        <dbReference type="EMBL" id="CEK96472.1"/>
    </source>
</evidence>
<evidence type="ECO:0000256" key="6">
    <source>
        <dbReference type="SAM" id="SignalP"/>
    </source>
</evidence>
<dbReference type="GO" id="GO:0005576">
    <property type="term" value="C:extracellular region"/>
    <property type="evidence" value="ECO:0007669"/>
    <property type="project" value="InterPro"/>
</dbReference>
<evidence type="ECO:0000256" key="3">
    <source>
        <dbReference type="ARBA" id="ARBA00022737"/>
    </source>
</evidence>
<dbReference type="Gene3D" id="2.170.140.10">
    <property type="entry name" value="Chitin binding domain"/>
    <property type="match status" value="1"/>
</dbReference>
<evidence type="ECO:0000256" key="4">
    <source>
        <dbReference type="ARBA" id="ARBA00023157"/>
    </source>
</evidence>
<feature type="chain" id="PRO_5002113908" description="Chitin-binding type-2 domain-containing protein" evidence="6">
    <location>
        <begin position="21"/>
        <end position="220"/>
    </location>
</feature>
<organism evidence="8">
    <name type="scientific">Arion vulgaris</name>
    <dbReference type="NCBI Taxonomy" id="1028688"/>
    <lineage>
        <taxon>Eukaryota</taxon>
        <taxon>Metazoa</taxon>
        <taxon>Spiralia</taxon>
        <taxon>Lophotrochozoa</taxon>
        <taxon>Mollusca</taxon>
        <taxon>Gastropoda</taxon>
        <taxon>Heterobranchia</taxon>
        <taxon>Euthyneura</taxon>
        <taxon>Panpulmonata</taxon>
        <taxon>Eupulmonata</taxon>
        <taxon>Stylommatophora</taxon>
        <taxon>Helicina</taxon>
        <taxon>Arionoidea</taxon>
        <taxon>Arionidae</taxon>
        <taxon>Arion</taxon>
    </lineage>
</organism>
<dbReference type="PANTHER" id="PTHR23301">
    <property type="entry name" value="CHITIN BINDING PERITROPHIN-A"/>
    <property type="match status" value="1"/>
</dbReference>
<evidence type="ECO:0000256" key="5">
    <source>
        <dbReference type="ARBA" id="ARBA00023180"/>
    </source>
</evidence>
<reference evidence="8" key="1">
    <citation type="submission" date="2014-12" db="EMBL/GenBank/DDBJ databases">
        <title>Insight into the proteome of Arion vulgaris.</title>
        <authorList>
            <person name="Aradska J."/>
            <person name="Bulat T."/>
            <person name="Smidak R."/>
            <person name="Sarate P."/>
            <person name="Gangsoo J."/>
            <person name="Sialana F."/>
            <person name="Bilban M."/>
            <person name="Lubec G."/>
        </authorList>
    </citation>
    <scope>NUCLEOTIDE SEQUENCE</scope>
    <source>
        <tissue evidence="8">Skin</tissue>
    </source>
</reference>
<evidence type="ECO:0000256" key="2">
    <source>
        <dbReference type="ARBA" id="ARBA00022729"/>
    </source>
</evidence>
<dbReference type="InterPro" id="IPR036508">
    <property type="entry name" value="Chitin-bd_dom_sf"/>
</dbReference>